<sequence>MDDDKEETVVCPADAPEWVSSNFAVINRRDLGPQYLGVLAAWLSLEAKWGYDASKGTSCKGTGERPELLDKWIRGGRAPRVRKVPAVEDVSTFERQVWGWWAGLQPAWRKMDVDGRPSEDREMDSSGDWGVLEVHGQNGMLNAVAVACWWGVALEGHSSRSWERFLDDVSWVCEEQTE</sequence>
<keyword evidence="2" id="KW-1185">Reference proteome</keyword>
<dbReference type="Proteomes" id="UP000320762">
    <property type="component" value="Unassembled WGS sequence"/>
</dbReference>
<protein>
    <submittedName>
        <fullName evidence="1">Uncharacterized protein</fullName>
    </submittedName>
</protein>
<accession>A0A550CB03</accession>
<dbReference type="EMBL" id="VDMD01000014">
    <property type="protein sequence ID" value="TRM61981.1"/>
    <property type="molecule type" value="Genomic_DNA"/>
</dbReference>
<organism evidence="1 2">
    <name type="scientific">Schizophyllum amplum</name>
    <dbReference type="NCBI Taxonomy" id="97359"/>
    <lineage>
        <taxon>Eukaryota</taxon>
        <taxon>Fungi</taxon>
        <taxon>Dikarya</taxon>
        <taxon>Basidiomycota</taxon>
        <taxon>Agaricomycotina</taxon>
        <taxon>Agaricomycetes</taxon>
        <taxon>Agaricomycetidae</taxon>
        <taxon>Agaricales</taxon>
        <taxon>Schizophyllaceae</taxon>
        <taxon>Schizophyllum</taxon>
    </lineage>
</organism>
<name>A0A550CB03_9AGAR</name>
<dbReference type="OrthoDB" id="3066350at2759"/>
<reference evidence="1 2" key="1">
    <citation type="journal article" date="2019" name="New Phytol.">
        <title>Comparative genomics reveals unique wood-decay strategies and fruiting body development in the Schizophyllaceae.</title>
        <authorList>
            <person name="Almasi E."/>
            <person name="Sahu N."/>
            <person name="Krizsan K."/>
            <person name="Balint B."/>
            <person name="Kovacs G.M."/>
            <person name="Kiss B."/>
            <person name="Cseklye J."/>
            <person name="Drula E."/>
            <person name="Henrissat B."/>
            <person name="Nagy I."/>
            <person name="Chovatia M."/>
            <person name="Adam C."/>
            <person name="LaButti K."/>
            <person name="Lipzen A."/>
            <person name="Riley R."/>
            <person name="Grigoriev I.V."/>
            <person name="Nagy L.G."/>
        </authorList>
    </citation>
    <scope>NUCLEOTIDE SEQUENCE [LARGE SCALE GENOMIC DNA]</scope>
    <source>
        <strain evidence="1 2">NL-1724</strain>
    </source>
</reference>
<dbReference type="AlphaFoldDB" id="A0A550CB03"/>
<comment type="caution">
    <text evidence="1">The sequence shown here is derived from an EMBL/GenBank/DDBJ whole genome shotgun (WGS) entry which is preliminary data.</text>
</comment>
<gene>
    <name evidence="1" type="ORF">BD626DRAFT_404596</name>
</gene>
<evidence type="ECO:0000313" key="2">
    <source>
        <dbReference type="Proteomes" id="UP000320762"/>
    </source>
</evidence>
<evidence type="ECO:0000313" key="1">
    <source>
        <dbReference type="EMBL" id="TRM61981.1"/>
    </source>
</evidence>
<proteinExistence type="predicted"/>